<keyword evidence="1" id="KW-1133">Transmembrane helix</keyword>
<keyword evidence="3" id="KW-1185">Reference proteome</keyword>
<dbReference type="RefSeq" id="WP_182856437.1">
    <property type="nucleotide sequence ID" value="NZ_WMLF01000234.1"/>
</dbReference>
<name>A0ABR6EIE8_9ACTN</name>
<evidence type="ECO:0008006" key="4">
    <source>
        <dbReference type="Google" id="ProtNLM"/>
    </source>
</evidence>
<gene>
    <name evidence="2" type="ORF">GL263_16240</name>
</gene>
<keyword evidence="1" id="KW-0812">Transmembrane</keyword>
<evidence type="ECO:0000313" key="3">
    <source>
        <dbReference type="Proteomes" id="UP000766698"/>
    </source>
</evidence>
<feature type="transmembrane region" description="Helical" evidence="1">
    <location>
        <begin position="55"/>
        <end position="76"/>
    </location>
</feature>
<protein>
    <recommendedName>
        <fullName evidence="4">DUF4386 family protein</fullName>
    </recommendedName>
</protein>
<comment type="caution">
    <text evidence="2">The sequence shown here is derived from an EMBL/GenBank/DDBJ whole genome shotgun (WGS) entry which is preliminary data.</text>
</comment>
<feature type="transmembrane region" description="Helical" evidence="1">
    <location>
        <begin position="17"/>
        <end position="35"/>
    </location>
</feature>
<organism evidence="2 3">
    <name type="scientific">Streptomyces durbertensis</name>
    <dbReference type="NCBI Taxonomy" id="2448886"/>
    <lineage>
        <taxon>Bacteria</taxon>
        <taxon>Bacillati</taxon>
        <taxon>Actinomycetota</taxon>
        <taxon>Actinomycetes</taxon>
        <taxon>Kitasatosporales</taxon>
        <taxon>Streptomycetaceae</taxon>
        <taxon>Streptomyces</taxon>
    </lineage>
</organism>
<dbReference type="Proteomes" id="UP000766698">
    <property type="component" value="Unassembled WGS sequence"/>
</dbReference>
<feature type="transmembrane region" description="Helical" evidence="1">
    <location>
        <begin position="173"/>
        <end position="191"/>
    </location>
</feature>
<evidence type="ECO:0000256" key="1">
    <source>
        <dbReference type="SAM" id="Phobius"/>
    </source>
</evidence>
<reference evidence="3" key="1">
    <citation type="journal article" date="2020" name="Syst. Appl. Microbiol.">
        <title>Streptomyces alkaliterrae sp. nov., isolated from an alkaline soil, and emended descriptions of Streptomyces alkaliphilus, Streptomyces calidiresistens and Streptomyces durbertensis.</title>
        <authorList>
            <person name="Swiecimska M."/>
            <person name="Golinska P."/>
            <person name="Nouioui I."/>
            <person name="Wypij M."/>
            <person name="Rai M."/>
            <person name="Sangal V."/>
            <person name="Goodfellow M."/>
        </authorList>
    </citation>
    <scope>NUCLEOTIDE SEQUENCE [LARGE SCALE GENOMIC DNA]</scope>
    <source>
        <strain evidence="3">DSM 104538</strain>
    </source>
</reference>
<keyword evidence="1" id="KW-0472">Membrane</keyword>
<dbReference type="EMBL" id="WMLF01000234">
    <property type="protein sequence ID" value="MBB1245107.1"/>
    <property type="molecule type" value="Genomic_DNA"/>
</dbReference>
<feature type="transmembrane region" description="Helical" evidence="1">
    <location>
        <begin position="140"/>
        <end position="164"/>
    </location>
</feature>
<sequence length="230" mass="23889">MPDPTTAERDNATTLRWAALALATAGVLLALYPALRPYSDETTLDGADAMASGRWALSHLAGMLAFILMPLGLIGVRAAVDGTAGRKPMTAAFLTAWFGAGLALPYYGGEVFGLQAISEEAARTGDTELLTLADSVRMDAVPATVFSIAMLLFAATGVLVALAVARSGRAARWLGWPFGAALVLYLPQFFGGPPLRIAHGVLAAVGFLLLAHWLRTRGAGGDAERPAPAA</sequence>
<feature type="transmembrane region" description="Helical" evidence="1">
    <location>
        <begin position="88"/>
        <end position="108"/>
    </location>
</feature>
<proteinExistence type="predicted"/>
<accession>A0ABR6EIE8</accession>
<feature type="transmembrane region" description="Helical" evidence="1">
    <location>
        <begin position="197"/>
        <end position="214"/>
    </location>
</feature>
<evidence type="ECO:0000313" key="2">
    <source>
        <dbReference type="EMBL" id="MBB1245107.1"/>
    </source>
</evidence>